<dbReference type="Proteomes" id="UP000245474">
    <property type="component" value="Unassembled WGS sequence"/>
</dbReference>
<feature type="signal peptide" evidence="1">
    <location>
        <begin position="1"/>
        <end position="26"/>
    </location>
</feature>
<sequence>MSHKRFLAGAIASTALMMSSIAPLQAQETVTMAVTDVAGLEELRRDWGPFAEALEQYTGFGVEFAPVTSRTAAVELLRSEEVDFVLTGPAEYVVMQELTGAEPVLGFSRPDYFSGIITMADSGITSVDDLRGERVAVGDVGSTSSHLAPLQLLADYGLDPQEDVELTHTAERVAYEALKRGDVAAWGTNYMDDYIRLRSREEELSPGAFRVIARGPDLPNDVLVAGSHVPEQTIETLRDAVVENSDALVAAIVEDGGEENLKYEGMRFIANIDDSDYDYVRDAYGAIGQERFDRFAGE</sequence>
<dbReference type="RefSeq" id="WP_109680145.1">
    <property type="nucleotide sequence ID" value="NZ_CP086615.1"/>
</dbReference>
<feature type="chain" id="PRO_5015655852" evidence="1">
    <location>
        <begin position="27"/>
        <end position="298"/>
    </location>
</feature>
<accession>A0A2U2MWF9</accession>
<dbReference type="PANTHER" id="PTHR35841:SF1">
    <property type="entry name" value="PHOSPHONATES-BINDING PERIPLASMIC PROTEIN"/>
    <property type="match status" value="1"/>
</dbReference>
<dbReference type="EMBL" id="QFFI01000044">
    <property type="protein sequence ID" value="PWG61201.1"/>
    <property type="molecule type" value="Genomic_DNA"/>
</dbReference>
<dbReference type="AlphaFoldDB" id="A0A2U2MWF9"/>
<dbReference type="CDD" id="cd01071">
    <property type="entry name" value="PBP2_PhnD_like"/>
    <property type="match status" value="1"/>
</dbReference>
<dbReference type="SUPFAM" id="SSF53850">
    <property type="entry name" value="Periplasmic binding protein-like II"/>
    <property type="match status" value="1"/>
</dbReference>
<reference evidence="2 3" key="1">
    <citation type="submission" date="2018-05" db="EMBL/GenBank/DDBJ databases">
        <title>Spiribacter halobius sp. nov., a moderately halophilic bacterium isolated from marine solar saltern.</title>
        <authorList>
            <person name="Zheng W.-S."/>
            <person name="Lu D.-C."/>
            <person name="Du Z.-J."/>
        </authorList>
    </citation>
    <scope>NUCLEOTIDE SEQUENCE [LARGE SCALE GENOMIC DNA]</scope>
    <source>
        <strain evidence="2 3">E85</strain>
    </source>
</reference>
<evidence type="ECO:0000313" key="3">
    <source>
        <dbReference type="Proteomes" id="UP000245474"/>
    </source>
</evidence>
<organism evidence="2 3">
    <name type="scientific">Sediminicurvatus halobius</name>
    <dbReference type="NCBI Taxonomy" id="2182432"/>
    <lineage>
        <taxon>Bacteria</taxon>
        <taxon>Pseudomonadati</taxon>
        <taxon>Pseudomonadota</taxon>
        <taxon>Gammaproteobacteria</taxon>
        <taxon>Chromatiales</taxon>
        <taxon>Ectothiorhodospiraceae</taxon>
        <taxon>Sediminicurvatus</taxon>
    </lineage>
</organism>
<dbReference type="Gene3D" id="3.40.190.10">
    <property type="entry name" value="Periplasmic binding protein-like II"/>
    <property type="match status" value="2"/>
</dbReference>
<keyword evidence="3" id="KW-1185">Reference proteome</keyword>
<name>A0A2U2MWF9_9GAMM</name>
<dbReference type="PANTHER" id="PTHR35841">
    <property type="entry name" value="PHOSPHONATES-BINDING PERIPLASMIC PROTEIN"/>
    <property type="match status" value="1"/>
</dbReference>
<evidence type="ECO:0000256" key="1">
    <source>
        <dbReference type="SAM" id="SignalP"/>
    </source>
</evidence>
<gene>
    <name evidence="2" type="ORF">DEM34_17625</name>
</gene>
<evidence type="ECO:0000313" key="2">
    <source>
        <dbReference type="EMBL" id="PWG61201.1"/>
    </source>
</evidence>
<keyword evidence="1" id="KW-0732">Signal</keyword>
<comment type="caution">
    <text evidence="2">The sequence shown here is derived from an EMBL/GenBank/DDBJ whole genome shotgun (WGS) entry which is preliminary data.</text>
</comment>
<dbReference type="OrthoDB" id="225238at2"/>
<protein>
    <submittedName>
        <fullName evidence="2">Phosphonate ABC transporter substrate-binding protein</fullName>
    </submittedName>
</protein>
<proteinExistence type="predicted"/>
<dbReference type="Pfam" id="PF12974">
    <property type="entry name" value="Phosphonate-bd"/>
    <property type="match status" value="1"/>
</dbReference>